<dbReference type="EMBL" id="BOMB01000008">
    <property type="protein sequence ID" value="GID10531.1"/>
    <property type="molecule type" value="Genomic_DNA"/>
</dbReference>
<feature type="transmembrane region" description="Helical" evidence="2">
    <location>
        <begin position="6"/>
        <end position="28"/>
    </location>
</feature>
<organism evidence="3 4">
    <name type="scientific">Actinocatenispora rupis</name>
    <dbReference type="NCBI Taxonomy" id="519421"/>
    <lineage>
        <taxon>Bacteria</taxon>
        <taxon>Bacillati</taxon>
        <taxon>Actinomycetota</taxon>
        <taxon>Actinomycetes</taxon>
        <taxon>Micromonosporales</taxon>
        <taxon>Micromonosporaceae</taxon>
        <taxon>Actinocatenispora</taxon>
    </lineage>
</organism>
<proteinExistence type="predicted"/>
<dbReference type="Proteomes" id="UP000612808">
    <property type="component" value="Unassembled WGS sequence"/>
</dbReference>
<reference evidence="3" key="1">
    <citation type="submission" date="2021-01" db="EMBL/GenBank/DDBJ databases">
        <title>Whole genome shotgun sequence of Actinocatenispora rupis NBRC 107355.</title>
        <authorList>
            <person name="Komaki H."/>
            <person name="Tamura T."/>
        </authorList>
    </citation>
    <scope>NUCLEOTIDE SEQUENCE</scope>
    <source>
        <strain evidence="3">NBRC 107355</strain>
    </source>
</reference>
<feature type="compositionally biased region" description="Basic and acidic residues" evidence="1">
    <location>
        <begin position="107"/>
        <end position="119"/>
    </location>
</feature>
<comment type="caution">
    <text evidence="3">The sequence shown here is derived from an EMBL/GenBank/DDBJ whole genome shotgun (WGS) entry which is preliminary data.</text>
</comment>
<dbReference type="AlphaFoldDB" id="A0A8J3J2T0"/>
<keyword evidence="2" id="KW-0472">Membrane</keyword>
<evidence type="ECO:0000313" key="3">
    <source>
        <dbReference type="EMBL" id="GID10531.1"/>
    </source>
</evidence>
<feature type="region of interest" description="Disordered" evidence="1">
    <location>
        <begin position="107"/>
        <end position="136"/>
    </location>
</feature>
<keyword evidence="2" id="KW-1133">Transmembrane helix</keyword>
<protein>
    <submittedName>
        <fullName evidence="3">Uncharacterized protein</fullName>
    </submittedName>
</protein>
<dbReference type="RefSeq" id="WP_203655847.1">
    <property type="nucleotide sequence ID" value="NZ_BAAAZM010000003.1"/>
</dbReference>
<evidence type="ECO:0000256" key="1">
    <source>
        <dbReference type="SAM" id="MobiDB-lite"/>
    </source>
</evidence>
<evidence type="ECO:0000313" key="4">
    <source>
        <dbReference type="Proteomes" id="UP000612808"/>
    </source>
</evidence>
<keyword evidence="2" id="KW-0812">Transmembrane</keyword>
<keyword evidence="4" id="KW-1185">Reference proteome</keyword>
<sequence>MSADTVALLTGLLGAVGGLGGVAGLLVVPYTRRNLTSQAQRNTAEAHQLQAASAANTVEVLLRQIDKVEAMQVQLTNMRTQLTDAETRTRELIKQLDEANMRARIAEAESARLRDELAAHRARRRPPRRDEGSGTA</sequence>
<gene>
    <name evidence="3" type="ORF">Aru02nite_14200</name>
</gene>
<evidence type="ECO:0000256" key="2">
    <source>
        <dbReference type="SAM" id="Phobius"/>
    </source>
</evidence>
<accession>A0A8J3J2T0</accession>
<name>A0A8J3J2T0_9ACTN</name>